<evidence type="ECO:0000256" key="2">
    <source>
        <dbReference type="SAM" id="SignalP"/>
    </source>
</evidence>
<dbReference type="KEGG" id="bvk:117243478"/>
<keyword evidence="1" id="KW-0472">Membrane</keyword>
<evidence type="ECO:0000313" key="4">
    <source>
        <dbReference type="RefSeq" id="XP_033366889.1"/>
    </source>
</evidence>
<feature type="signal peptide" evidence="2">
    <location>
        <begin position="1"/>
        <end position="16"/>
    </location>
</feature>
<keyword evidence="1" id="KW-1133">Transmembrane helix</keyword>
<keyword evidence="2" id="KW-0732">Signal</keyword>
<protein>
    <submittedName>
        <fullName evidence="4">Uncharacterized protein LOC117243478</fullName>
    </submittedName>
</protein>
<accession>A0A6J3LS09</accession>
<dbReference type="AlphaFoldDB" id="A0A6J3LS09"/>
<organism evidence="3 4">
    <name type="scientific">Bombus vosnesenskii</name>
    <dbReference type="NCBI Taxonomy" id="207650"/>
    <lineage>
        <taxon>Eukaryota</taxon>
        <taxon>Metazoa</taxon>
        <taxon>Ecdysozoa</taxon>
        <taxon>Arthropoda</taxon>
        <taxon>Hexapoda</taxon>
        <taxon>Insecta</taxon>
        <taxon>Pterygota</taxon>
        <taxon>Neoptera</taxon>
        <taxon>Endopterygota</taxon>
        <taxon>Hymenoptera</taxon>
        <taxon>Apocrita</taxon>
        <taxon>Aculeata</taxon>
        <taxon>Apoidea</taxon>
        <taxon>Anthophila</taxon>
        <taxon>Apidae</taxon>
        <taxon>Bombus</taxon>
        <taxon>Pyrobombus</taxon>
    </lineage>
</organism>
<feature type="transmembrane region" description="Helical" evidence="1">
    <location>
        <begin position="210"/>
        <end position="230"/>
    </location>
</feature>
<feature type="chain" id="PRO_5026663700" evidence="2">
    <location>
        <begin position="17"/>
        <end position="232"/>
    </location>
</feature>
<evidence type="ECO:0000313" key="3">
    <source>
        <dbReference type="Proteomes" id="UP000504631"/>
    </source>
</evidence>
<sequence length="232" mass="26211">MKWCLVVLILVGVTRADNSLETGYSIFTCPDLNSQEEIDLNAIMGKWYVVEVLEHKVDSSKPAVGSYVVDSCPIVNLMEAEKSAKFLSSLKLLWVEEAGTVEYTFRIPDISRKPGFWISSSFQNGTLTVSERPYHQFTGNVHVMKAVASDMVLTFCSRSPDNQLYSLLLSREHILQKSDKRGVHNLLSRRGLKNISIRETCMNNAVYRRGSFNLVGWLTLIGILSTFFFGSW</sequence>
<dbReference type="GeneID" id="117243478"/>
<dbReference type="InterPro" id="IPR012674">
    <property type="entry name" value="Calycin"/>
</dbReference>
<evidence type="ECO:0000256" key="1">
    <source>
        <dbReference type="SAM" id="Phobius"/>
    </source>
</evidence>
<proteinExistence type="predicted"/>
<keyword evidence="3" id="KW-1185">Reference proteome</keyword>
<dbReference type="RefSeq" id="XP_033366889.1">
    <property type="nucleotide sequence ID" value="XM_033510998.1"/>
</dbReference>
<gene>
    <name evidence="4" type="primary">LOC117243478</name>
</gene>
<dbReference type="SUPFAM" id="SSF50814">
    <property type="entry name" value="Lipocalins"/>
    <property type="match status" value="1"/>
</dbReference>
<name>A0A6J3LS09_9HYME</name>
<dbReference type="Proteomes" id="UP000504631">
    <property type="component" value="Unplaced"/>
</dbReference>
<reference evidence="4" key="1">
    <citation type="submission" date="2025-08" db="UniProtKB">
        <authorList>
            <consortium name="RefSeq"/>
        </authorList>
    </citation>
    <scope>IDENTIFICATION</scope>
    <source>
        <tissue evidence="4">Muscle</tissue>
    </source>
</reference>
<dbReference type="Gene3D" id="2.40.128.20">
    <property type="match status" value="1"/>
</dbReference>
<keyword evidence="1" id="KW-0812">Transmembrane</keyword>